<comment type="caution">
    <text evidence="9">The sequence shown here is derived from an EMBL/GenBank/DDBJ whole genome shotgun (WGS) entry which is preliminary data.</text>
</comment>
<comment type="cofactor">
    <cofactor evidence="7">
        <name>Zn(2+)</name>
        <dbReference type="ChEBI" id="CHEBI:29105"/>
    </cofactor>
    <text evidence="7">Binds 2 Zn(2+) ions per subunit.</text>
</comment>
<dbReference type="InterPro" id="IPR011059">
    <property type="entry name" value="Metal-dep_hydrolase_composite"/>
</dbReference>
<sequence length="426" mass="45662">MKTVLKNGYVLIAGQLQRADVLIDAGMIQDISPEIPASQNQVVSIAGQVILPGFVDVHVHFREPGYTDKETIATGSLAAAHGGYTTVFSMPNVQPVPDTPQRWLQMQQLNQQKGCIHIQQYASITRQRTGNELVDFKALKQVGACGFSNDGSGVQTAATMYQAMQAAAQVHLPIAAHIEDDSLAHGGVMNAGLSAQKLHLPGIPAVSETAQLARDLELAAATGVHYHACHLSTAASVELVRAAKKRGVNVTAEVTPHHLLLDESMITTDNPLFKMNPPLRTLADRQALLSGLLDGTIDCIATDHAPHTKLDKQGSMLTAAFGITGLETSFAVLYTSLVQSNLCSLAQLVNWMSTQPARIFHLTQAGRIAIGAPADLTVVDLNHWTTITAANMLSKGKNSPFIGRKVAAQIKATMVHGQWVYQQEAK</sequence>
<dbReference type="OrthoDB" id="9765462at2"/>
<feature type="binding site" evidence="7">
    <location>
        <position position="60"/>
    </location>
    <ligand>
        <name>Zn(2+)</name>
        <dbReference type="ChEBI" id="CHEBI:29105"/>
        <label>1</label>
    </ligand>
</feature>
<dbReference type="InterPro" id="IPR024403">
    <property type="entry name" value="DHOase_cat"/>
</dbReference>
<feature type="binding site" evidence="7">
    <location>
        <position position="230"/>
    </location>
    <ligand>
        <name>Zn(2+)</name>
        <dbReference type="ChEBI" id="CHEBI:29105"/>
        <label>2</label>
    </ligand>
</feature>
<dbReference type="PANTHER" id="PTHR43668">
    <property type="entry name" value="ALLANTOINASE"/>
    <property type="match status" value="1"/>
</dbReference>
<keyword evidence="5 7" id="KW-0862">Zinc</keyword>
<feature type="binding site" evidence="7">
    <location>
        <position position="303"/>
    </location>
    <ligand>
        <name>Zn(2+)</name>
        <dbReference type="ChEBI" id="CHEBI:29105"/>
        <label>1</label>
    </ligand>
</feature>
<dbReference type="PANTHER" id="PTHR43668:SF2">
    <property type="entry name" value="ALLANTOINASE"/>
    <property type="match status" value="1"/>
</dbReference>
<gene>
    <name evidence="7 9" type="primary">pyrC</name>
    <name evidence="9" type="ORF">JG30_00240</name>
</gene>
<comment type="pathway">
    <text evidence="7">Pyrimidine metabolism; UMP biosynthesis via de novo pathway; (S)-dihydroorotate from bicarbonate: step 3/3.</text>
</comment>
<feature type="active site" evidence="7">
    <location>
        <position position="303"/>
    </location>
</feature>
<dbReference type="EC" id="3.5.2.3" evidence="7"/>
<feature type="domain" description="Dihydroorotase catalytic" evidence="8">
    <location>
        <begin position="47"/>
        <end position="234"/>
    </location>
</feature>
<dbReference type="InterPro" id="IPR002195">
    <property type="entry name" value="Dihydroorotase_CS"/>
</dbReference>
<proteinExistence type="inferred from homology"/>
<dbReference type="NCBIfam" id="NF006837">
    <property type="entry name" value="PRK09357.1-2"/>
    <property type="match status" value="1"/>
</dbReference>
<dbReference type="GO" id="GO:0006145">
    <property type="term" value="P:purine nucleobase catabolic process"/>
    <property type="evidence" value="ECO:0007669"/>
    <property type="project" value="TreeGrafter"/>
</dbReference>
<evidence type="ECO:0000256" key="3">
    <source>
        <dbReference type="ARBA" id="ARBA00022723"/>
    </source>
</evidence>
<feature type="binding site" evidence="7">
    <location>
        <position position="177"/>
    </location>
    <ligand>
        <name>Zn(2+)</name>
        <dbReference type="ChEBI" id="CHEBI:29105"/>
        <label>2</label>
    </ligand>
</feature>
<organism evidence="9 10">
    <name type="scientific">Bombilactobacillus mellifer</name>
    <dbReference type="NCBI Taxonomy" id="1218492"/>
    <lineage>
        <taxon>Bacteria</taxon>
        <taxon>Bacillati</taxon>
        <taxon>Bacillota</taxon>
        <taxon>Bacilli</taxon>
        <taxon>Lactobacillales</taxon>
        <taxon>Lactobacillaceae</taxon>
        <taxon>Bombilactobacillus</taxon>
    </lineage>
</organism>
<dbReference type="SUPFAM" id="SSF51338">
    <property type="entry name" value="Composite domain of metallo-dependent hydrolases"/>
    <property type="match status" value="1"/>
</dbReference>
<dbReference type="PROSITE" id="PS00482">
    <property type="entry name" value="DIHYDROOROTASE_1"/>
    <property type="match status" value="1"/>
</dbReference>
<keyword evidence="6 7" id="KW-0665">Pyrimidine biosynthesis</keyword>
<dbReference type="Proteomes" id="UP000033558">
    <property type="component" value="Unassembled WGS sequence"/>
</dbReference>
<dbReference type="HOGENOM" id="CLU_015572_1_0_9"/>
<dbReference type="STRING" id="1218492.JG30_00240"/>
<dbReference type="CDD" id="cd01317">
    <property type="entry name" value="DHOase_IIa"/>
    <property type="match status" value="1"/>
</dbReference>
<comment type="catalytic activity">
    <reaction evidence="7">
        <text>(S)-dihydroorotate + H2O = N-carbamoyl-L-aspartate + H(+)</text>
        <dbReference type="Rhea" id="RHEA:24296"/>
        <dbReference type="ChEBI" id="CHEBI:15377"/>
        <dbReference type="ChEBI" id="CHEBI:15378"/>
        <dbReference type="ChEBI" id="CHEBI:30864"/>
        <dbReference type="ChEBI" id="CHEBI:32814"/>
        <dbReference type="EC" id="3.5.2.3"/>
    </reaction>
</comment>
<evidence type="ECO:0000256" key="4">
    <source>
        <dbReference type="ARBA" id="ARBA00022801"/>
    </source>
</evidence>
<comment type="similarity">
    <text evidence="2 7">Belongs to the metallo-dependent hydrolases superfamily. DHOase family. Class I DHOase subfamily.</text>
</comment>
<dbReference type="InterPro" id="IPR050138">
    <property type="entry name" value="DHOase/Allantoinase_Hydrolase"/>
</dbReference>
<dbReference type="UniPathway" id="UPA00070">
    <property type="reaction ID" value="UER00117"/>
</dbReference>
<evidence type="ECO:0000313" key="10">
    <source>
        <dbReference type="Proteomes" id="UP000033558"/>
    </source>
</evidence>
<keyword evidence="3 7" id="KW-0479">Metal-binding</keyword>
<dbReference type="GO" id="GO:0005737">
    <property type="term" value="C:cytoplasm"/>
    <property type="evidence" value="ECO:0007669"/>
    <property type="project" value="TreeGrafter"/>
</dbReference>
<dbReference type="PATRIC" id="fig|1218492.5.peg.135"/>
<evidence type="ECO:0000259" key="8">
    <source>
        <dbReference type="Pfam" id="PF12890"/>
    </source>
</evidence>
<dbReference type="SUPFAM" id="SSF51556">
    <property type="entry name" value="Metallo-dependent hydrolases"/>
    <property type="match status" value="1"/>
</dbReference>
<evidence type="ECO:0000256" key="1">
    <source>
        <dbReference type="ARBA" id="ARBA00002368"/>
    </source>
</evidence>
<dbReference type="GO" id="GO:0004151">
    <property type="term" value="F:dihydroorotase activity"/>
    <property type="evidence" value="ECO:0007669"/>
    <property type="project" value="UniProtKB-UniRule"/>
</dbReference>
<dbReference type="GO" id="GO:0008270">
    <property type="term" value="F:zinc ion binding"/>
    <property type="evidence" value="ECO:0007669"/>
    <property type="project" value="UniProtKB-UniRule"/>
</dbReference>
<dbReference type="AlphaFoldDB" id="A0A0F4LXK3"/>
<evidence type="ECO:0000256" key="2">
    <source>
        <dbReference type="ARBA" id="ARBA00010286"/>
    </source>
</evidence>
<accession>A0A0F4LXK3</accession>
<feature type="binding site" evidence="7">
    <location>
        <begin position="60"/>
        <end position="62"/>
    </location>
    <ligand>
        <name>substrate</name>
    </ligand>
</feature>
<dbReference type="GO" id="GO:0004038">
    <property type="term" value="F:allantoinase activity"/>
    <property type="evidence" value="ECO:0007669"/>
    <property type="project" value="TreeGrafter"/>
</dbReference>
<reference evidence="9 10" key="1">
    <citation type="submission" date="2015-01" db="EMBL/GenBank/DDBJ databases">
        <title>Comparative genomics of the lactic acid bacteria isolated from the honey bee gut.</title>
        <authorList>
            <person name="Ellegaard K.M."/>
            <person name="Tamarit D."/>
            <person name="Javelind E."/>
            <person name="Olofsson T."/>
            <person name="Andersson S.G."/>
            <person name="Vasquez A."/>
        </authorList>
    </citation>
    <scope>NUCLEOTIDE SEQUENCE [LARGE SCALE GENOMIC DNA]</scope>
    <source>
        <strain evidence="9 10">Bin4</strain>
    </source>
</reference>
<keyword evidence="4 7" id="KW-0378">Hydrolase</keyword>
<feature type="binding site" evidence="7">
    <location>
        <position position="307"/>
    </location>
    <ligand>
        <name>substrate</name>
    </ligand>
</feature>
<dbReference type="InterPro" id="IPR004722">
    <property type="entry name" value="DHOase"/>
</dbReference>
<keyword evidence="10" id="KW-1185">Reference proteome</keyword>
<feature type="binding site" evidence="7">
    <location>
        <begin position="321"/>
        <end position="322"/>
    </location>
    <ligand>
        <name>substrate</name>
    </ligand>
</feature>
<dbReference type="HAMAP" id="MF_00220_B">
    <property type="entry name" value="PyrC_classI_B"/>
    <property type="match status" value="1"/>
</dbReference>
<evidence type="ECO:0000256" key="6">
    <source>
        <dbReference type="ARBA" id="ARBA00022975"/>
    </source>
</evidence>
<dbReference type="PROSITE" id="PS00483">
    <property type="entry name" value="DIHYDROOROTASE_2"/>
    <property type="match status" value="1"/>
</dbReference>
<dbReference type="Gene3D" id="3.20.20.140">
    <property type="entry name" value="Metal-dependent hydrolases"/>
    <property type="match status" value="1"/>
</dbReference>
<dbReference type="NCBIfam" id="TIGR00857">
    <property type="entry name" value="pyrC_multi"/>
    <property type="match status" value="1"/>
</dbReference>
<dbReference type="RefSeq" id="WP_046317073.1">
    <property type="nucleotide sequence ID" value="NZ_JBHSZT010000003.1"/>
</dbReference>
<dbReference type="InterPro" id="IPR032466">
    <property type="entry name" value="Metal_Hydrolase"/>
</dbReference>
<feature type="binding site" evidence="7">
    <location>
        <position position="150"/>
    </location>
    <ligand>
        <name>Zn(2+)</name>
        <dbReference type="ChEBI" id="CHEBI:29105"/>
        <label>1</label>
    </ligand>
</feature>
<feature type="binding site" evidence="7">
    <location>
        <position position="58"/>
    </location>
    <ligand>
        <name>Zn(2+)</name>
        <dbReference type="ChEBI" id="CHEBI:29105"/>
        <label>1</label>
    </ligand>
</feature>
<dbReference type="Gene3D" id="2.30.40.10">
    <property type="entry name" value="Urease, subunit C, domain 1"/>
    <property type="match status" value="1"/>
</dbReference>
<evidence type="ECO:0000313" key="9">
    <source>
        <dbReference type="EMBL" id="KJY63345.1"/>
    </source>
</evidence>
<protein>
    <recommendedName>
        <fullName evidence="7">Dihydroorotase</fullName>
        <shortName evidence="7">DHOase</shortName>
        <ecNumber evidence="7">3.5.2.3</ecNumber>
    </recommendedName>
</protein>
<feature type="binding site" evidence="7">
    <location>
        <position position="92"/>
    </location>
    <ligand>
        <name>substrate</name>
    </ligand>
</feature>
<feature type="binding site" evidence="7">
    <location>
        <position position="150"/>
    </location>
    <ligand>
        <name>Zn(2+)</name>
        <dbReference type="ChEBI" id="CHEBI:29105"/>
        <label>2</label>
    </ligand>
</feature>
<dbReference type="Pfam" id="PF12890">
    <property type="entry name" value="DHOase"/>
    <property type="match status" value="1"/>
</dbReference>
<comment type="function">
    <text evidence="1 7">Catalyzes the reversible cyclization of carbamoyl aspartate to dihydroorotate.</text>
</comment>
<dbReference type="EMBL" id="JXJQ01000001">
    <property type="protein sequence ID" value="KJY63345.1"/>
    <property type="molecule type" value="Genomic_DNA"/>
</dbReference>
<evidence type="ECO:0000256" key="5">
    <source>
        <dbReference type="ARBA" id="ARBA00022833"/>
    </source>
</evidence>
<evidence type="ECO:0000256" key="7">
    <source>
        <dbReference type="HAMAP-Rule" id="MF_00220"/>
    </source>
</evidence>
<dbReference type="GO" id="GO:0044205">
    <property type="term" value="P:'de novo' UMP biosynthetic process"/>
    <property type="evidence" value="ECO:0007669"/>
    <property type="project" value="UniProtKB-UniRule"/>
</dbReference>
<name>A0A0F4LXK3_9LACO</name>
<feature type="binding site" evidence="7">
    <location>
        <position position="276"/>
    </location>
    <ligand>
        <name>substrate</name>
    </ligand>
</feature>